<reference evidence="4 5" key="1">
    <citation type="submission" date="2017-06" db="EMBL/GenBank/DDBJ databases">
        <title>Ant-infecting Ophiocordyceps genomes reveal a high diversity of potential behavioral manipulation genes and a possible major role for enterotoxins.</title>
        <authorList>
            <person name="De Bekker C."/>
            <person name="Evans H.C."/>
            <person name="Brachmann A."/>
            <person name="Hughes D.P."/>
        </authorList>
    </citation>
    <scope>NUCLEOTIDE SEQUENCE [LARGE SCALE GENOMIC DNA]</scope>
    <source>
        <strain evidence="4 5">1348a</strain>
    </source>
</reference>
<dbReference type="InterPro" id="IPR049317">
    <property type="entry name" value="GCIP-like_N"/>
</dbReference>
<evidence type="ECO:0000313" key="5">
    <source>
        <dbReference type="Proteomes" id="UP000224854"/>
    </source>
</evidence>
<dbReference type="InterPro" id="IPR026907">
    <property type="entry name" value="GCIP-like"/>
</dbReference>
<feature type="compositionally biased region" description="Acidic residues" evidence="1">
    <location>
        <begin position="208"/>
        <end position="221"/>
    </location>
</feature>
<dbReference type="Proteomes" id="UP000224854">
    <property type="component" value="Unassembled WGS sequence"/>
</dbReference>
<dbReference type="PANTHER" id="PTHR15492:SF1">
    <property type="entry name" value="CYCLIN-D1-BINDING PROTEIN 1"/>
    <property type="match status" value="1"/>
</dbReference>
<proteinExistence type="predicted"/>
<protein>
    <recommendedName>
        <fullName evidence="3">Cyclin-D1-binding protein 1-like N-terminal domain-containing protein</fullName>
    </recommendedName>
</protein>
<dbReference type="EMBL" id="NJEU01000181">
    <property type="protein sequence ID" value="PHH79587.1"/>
    <property type="molecule type" value="Genomic_DNA"/>
</dbReference>
<feature type="region of interest" description="Disordered" evidence="1">
    <location>
        <begin position="200"/>
        <end position="248"/>
    </location>
</feature>
<dbReference type="GO" id="GO:0005634">
    <property type="term" value="C:nucleus"/>
    <property type="evidence" value="ECO:0007669"/>
    <property type="project" value="TreeGrafter"/>
</dbReference>
<evidence type="ECO:0000256" key="2">
    <source>
        <dbReference type="SAM" id="SignalP"/>
    </source>
</evidence>
<feature type="domain" description="Cyclin-D1-binding protein 1-like N-terminal" evidence="3">
    <location>
        <begin position="48"/>
        <end position="191"/>
    </location>
</feature>
<feature type="signal peptide" evidence="2">
    <location>
        <begin position="1"/>
        <end position="24"/>
    </location>
</feature>
<evidence type="ECO:0000256" key="1">
    <source>
        <dbReference type="SAM" id="MobiDB-lite"/>
    </source>
</evidence>
<dbReference type="PANTHER" id="PTHR15492">
    <property type="entry name" value="CYCLIN D1-BINDING PROTEIN 1"/>
    <property type="match status" value="1"/>
</dbReference>
<keyword evidence="5" id="KW-1185">Reference proteome</keyword>
<keyword evidence="2" id="KW-0732">Signal</keyword>
<organism evidence="4 5">
    <name type="scientific">Ophiocordyceps australis</name>
    <dbReference type="NCBI Taxonomy" id="1399860"/>
    <lineage>
        <taxon>Eukaryota</taxon>
        <taxon>Fungi</taxon>
        <taxon>Dikarya</taxon>
        <taxon>Ascomycota</taxon>
        <taxon>Pezizomycotina</taxon>
        <taxon>Sordariomycetes</taxon>
        <taxon>Hypocreomycetidae</taxon>
        <taxon>Hypocreales</taxon>
        <taxon>Ophiocordycipitaceae</taxon>
        <taxon>Ophiocordyceps</taxon>
    </lineage>
</organism>
<comment type="caution">
    <text evidence="4">The sequence shown here is derived from an EMBL/GenBank/DDBJ whole genome shotgun (WGS) entry which is preliminary data.</text>
</comment>
<name>A0A2C5ZEY4_9HYPO</name>
<evidence type="ECO:0000259" key="3">
    <source>
        <dbReference type="Pfam" id="PF13324"/>
    </source>
</evidence>
<accession>A0A2C5ZEY4</accession>
<feature type="chain" id="PRO_5012225838" description="Cyclin-D1-binding protein 1-like N-terminal domain-containing protein" evidence="2">
    <location>
        <begin position="25"/>
        <end position="396"/>
    </location>
</feature>
<sequence>MARSLHSLLQSALALLNDLKALLAAIVRDPSSTATATISASPFAAARDSAALIRAHSTKLALVLITSPWTPSAAASIVDALLDGPVPSLFTAVEACSSRHHTAFARKELAARSARVLDALQQQLLLVRRRFADAENLDQTGPDTATAILWEACDNVGRLADMGIAGLMVQKTSHERDLLQDAWDELKSWGDEDSCADYQDHHDHDTSDTDTVDTDTSETDTPDTATIDNASPSSNPAPHPSSSSTTAQDLVDSLISQRPISPHDSHDIRPRLEVSLKRLRLVIILYQGALKRRLNTIPAVLAPLDSQSSSLDLECPISRLDCLADVFHRLPQRFDDIAAALYNRDAPSAEETLATFCEDALFASQLLKYDWNNKRDVFAEWLNQFNTEIMASFFPS</sequence>
<gene>
    <name evidence="4" type="ORF">CDD82_2308</name>
</gene>
<feature type="compositionally biased region" description="Low complexity" evidence="1">
    <location>
        <begin position="222"/>
        <end position="244"/>
    </location>
</feature>
<dbReference type="OrthoDB" id="4088536at2759"/>
<dbReference type="AlphaFoldDB" id="A0A2C5ZEY4"/>
<dbReference type="Pfam" id="PF13324">
    <property type="entry name" value="GCIP_N"/>
    <property type="match status" value="1"/>
</dbReference>
<evidence type="ECO:0000313" key="4">
    <source>
        <dbReference type="EMBL" id="PHH79587.1"/>
    </source>
</evidence>